<organism evidence="7 8">
    <name type="scientific">Fluviicola taffensis (strain DSM 16823 / NCIMB 13979 / RW262)</name>
    <dbReference type="NCBI Taxonomy" id="755732"/>
    <lineage>
        <taxon>Bacteria</taxon>
        <taxon>Pseudomonadati</taxon>
        <taxon>Bacteroidota</taxon>
        <taxon>Flavobacteriia</taxon>
        <taxon>Flavobacteriales</taxon>
        <taxon>Crocinitomicaceae</taxon>
        <taxon>Fluviicola</taxon>
    </lineage>
</organism>
<gene>
    <name evidence="7" type="ordered locus">Fluta_1428</name>
</gene>
<evidence type="ECO:0000313" key="7">
    <source>
        <dbReference type="EMBL" id="AEA43422.1"/>
    </source>
</evidence>
<dbReference type="InterPro" id="IPR002937">
    <property type="entry name" value="Amino_oxidase"/>
</dbReference>
<keyword evidence="1" id="KW-0285">Flavoprotein</keyword>
<dbReference type="PANTHER" id="PTHR46091">
    <property type="entry name" value="BLR7054 PROTEIN"/>
    <property type="match status" value="1"/>
</dbReference>
<dbReference type="EMBL" id="CP002542">
    <property type="protein sequence ID" value="AEA43422.1"/>
    <property type="molecule type" value="Genomic_DNA"/>
</dbReference>
<dbReference type="eggNOG" id="COG1233">
    <property type="taxonomic scope" value="Bacteria"/>
</dbReference>
<reference evidence="8" key="2">
    <citation type="submission" date="2011-02" db="EMBL/GenBank/DDBJ databases">
        <title>The complete genome of Fluviicola taffensis DSM 16823.</title>
        <authorList>
            <consortium name="US DOE Joint Genome Institute (JGI-PGF)"/>
            <person name="Lucas S."/>
            <person name="Copeland A."/>
            <person name="Lapidus A."/>
            <person name="Bruce D."/>
            <person name="Goodwin L."/>
            <person name="Pitluck S."/>
            <person name="Kyrpides N."/>
            <person name="Mavromatis K."/>
            <person name="Ivanova N."/>
            <person name="Mikhailova N."/>
            <person name="Pagani I."/>
            <person name="Chertkov O."/>
            <person name="Detter J.C."/>
            <person name="Han C."/>
            <person name="Tapia R."/>
            <person name="Land M."/>
            <person name="Hauser L."/>
            <person name="Markowitz V."/>
            <person name="Cheng J.-F."/>
            <person name="Hugenholtz P."/>
            <person name="Woyke T."/>
            <person name="Wu D."/>
            <person name="Tindall B."/>
            <person name="Pomrenke H.G."/>
            <person name="Brambilla E."/>
            <person name="Klenk H.-P."/>
            <person name="Eisen J.A."/>
        </authorList>
    </citation>
    <scope>NUCLEOTIDE SEQUENCE [LARGE SCALE GENOMIC DNA]</scope>
    <source>
        <strain evidence="8">DSM 16823 / RW262 / RW262</strain>
    </source>
</reference>
<dbReference type="Proteomes" id="UP000007463">
    <property type="component" value="Chromosome"/>
</dbReference>
<evidence type="ECO:0000256" key="1">
    <source>
        <dbReference type="ARBA" id="ARBA00022630"/>
    </source>
</evidence>
<keyword evidence="7" id="KW-0503">Monooxygenase</keyword>
<keyword evidence="2" id="KW-0732">Signal</keyword>
<accession>F2IDP9</accession>
<keyword evidence="7" id="KW-0560">Oxidoreductase</keyword>
<reference evidence="7 8" key="1">
    <citation type="journal article" date="2011" name="Stand. Genomic Sci.">
        <title>Complete genome sequence of the gliding freshwater bacterium Fluviicola taffensis type strain (RW262).</title>
        <authorList>
            <person name="Woyke T."/>
            <person name="Chertkov O."/>
            <person name="Lapidus A."/>
            <person name="Nolan M."/>
            <person name="Lucas S."/>
            <person name="Del Rio T.G."/>
            <person name="Tice H."/>
            <person name="Cheng J.F."/>
            <person name="Tapia R."/>
            <person name="Han C."/>
            <person name="Goodwin L."/>
            <person name="Pitluck S."/>
            <person name="Liolios K."/>
            <person name="Pagani I."/>
            <person name="Ivanova N."/>
            <person name="Huntemann M."/>
            <person name="Mavromatis K."/>
            <person name="Mikhailova N."/>
            <person name="Pati A."/>
            <person name="Chen A."/>
            <person name="Palaniappan K."/>
            <person name="Land M."/>
            <person name="Hauser L."/>
            <person name="Brambilla E.M."/>
            <person name="Rohde M."/>
            <person name="Mwirichia R."/>
            <person name="Sikorski J."/>
            <person name="Tindall B.J."/>
            <person name="Goker M."/>
            <person name="Bristow J."/>
            <person name="Eisen J.A."/>
            <person name="Markowitz V."/>
            <person name="Hugenholtz P."/>
            <person name="Klenk H.P."/>
            <person name="Kyrpides N.C."/>
        </authorList>
    </citation>
    <scope>NUCLEOTIDE SEQUENCE [LARGE SCALE GENOMIC DNA]</scope>
    <source>
        <strain evidence="8">DSM 16823 / RW262 / RW262</strain>
    </source>
</reference>
<keyword evidence="8" id="KW-1185">Reference proteome</keyword>
<dbReference type="OrthoDB" id="9789468at2"/>
<dbReference type="KEGG" id="fte:Fluta_1428"/>
<dbReference type="InterPro" id="IPR052206">
    <property type="entry name" value="Retinol_saturase"/>
</dbReference>
<evidence type="ECO:0000256" key="5">
    <source>
        <dbReference type="ARBA" id="ARBA00023027"/>
    </source>
</evidence>
<sequence>MNDEFDVTIIGSGVSGLLAASLLSRSGMKVLVLEKHSLIGGYLQGFERKDFVFDTAIHWLNQYNEVGTVTRVFKMLGEDYPRPQLMERIQRHIGEGHDYLLTNNPDELKDQLIQDFPHEKAGIERFFKVARKIAKVSLRFDEFFQSVESKSKLEMPFFRMKQLAIIYPMIPYALAGSGDEGVKKGLSKFFKDPKLQGLFCTERDLLSCLFPIAWAYNSDYQNPPIGGSQVIPAWLEKQMKPDNAEIRLSSKVVGFDFENDLISGVRYTNRAKEYSVKTKYVIAACDVDFLYRHLVPPKFVPPKFFETLEDSEMYSSSVTISVALTCTAESLGFGHELTLICDESNERDEHSSGDPHKGAISVLAPTVRDHTLAPEGLGTITLYVPAWMNYMDYWKTERNAKGEFVRTEAYKQLKEEFAQIIFDRVEAKMGLNLREHILFYEVATPITYYRYTGNKNGSMMGTRPGKKNMQSKIAHYQTPISNLVIGGQWAELGGGVPIAVKTGFNSALIILKKWNKPQFKKLLSTYKQGAKLNK</sequence>
<evidence type="ECO:0000313" key="8">
    <source>
        <dbReference type="Proteomes" id="UP000007463"/>
    </source>
</evidence>
<keyword evidence="4" id="KW-0521">NADP</keyword>
<keyword evidence="5" id="KW-0520">NAD</keyword>
<dbReference type="GO" id="GO:0004497">
    <property type="term" value="F:monooxygenase activity"/>
    <property type="evidence" value="ECO:0007669"/>
    <property type="project" value="UniProtKB-KW"/>
</dbReference>
<dbReference type="STRING" id="755732.Fluta_1428"/>
<dbReference type="HOGENOM" id="CLU_019722_1_2_10"/>
<proteinExistence type="predicted"/>
<dbReference type="SUPFAM" id="SSF51905">
    <property type="entry name" value="FAD/NAD(P)-binding domain"/>
    <property type="match status" value="1"/>
</dbReference>
<protein>
    <submittedName>
        <fullName evidence="7">Monooxygenase FAD-binding protein</fullName>
    </submittedName>
</protein>
<dbReference type="InterPro" id="IPR036188">
    <property type="entry name" value="FAD/NAD-bd_sf"/>
</dbReference>
<evidence type="ECO:0000256" key="3">
    <source>
        <dbReference type="ARBA" id="ARBA00022827"/>
    </source>
</evidence>
<evidence type="ECO:0000259" key="6">
    <source>
        <dbReference type="Pfam" id="PF01593"/>
    </source>
</evidence>
<evidence type="ECO:0000256" key="2">
    <source>
        <dbReference type="ARBA" id="ARBA00022729"/>
    </source>
</evidence>
<keyword evidence="3" id="KW-0274">FAD</keyword>
<dbReference type="Pfam" id="PF01593">
    <property type="entry name" value="Amino_oxidase"/>
    <property type="match status" value="1"/>
</dbReference>
<dbReference type="AlphaFoldDB" id="F2IDP9"/>
<dbReference type="Gene3D" id="3.50.50.60">
    <property type="entry name" value="FAD/NAD(P)-binding domain"/>
    <property type="match status" value="1"/>
</dbReference>
<dbReference type="PRINTS" id="PR00419">
    <property type="entry name" value="ADXRDTASE"/>
</dbReference>
<feature type="domain" description="Amine oxidase" evidence="6">
    <location>
        <begin position="14"/>
        <end position="507"/>
    </location>
</feature>
<dbReference type="RefSeq" id="WP_013686193.1">
    <property type="nucleotide sequence ID" value="NC_015321.1"/>
</dbReference>
<evidence type="ECO:0000256" key="4">
    <source>
        <dbReference type="ARBA" id="ARBA00022857"/>
    </source>
</evidence>
<name>F2IDP9_FLUTR</name>
<dbReference type="PANTHER" id="PTHR46091:SF3">
    <property type="entry name" value="AMINE OXIDASE DOMAIN-CONTAINING PROTEIN"/>
    <property type="match status" value="1"/>
</dbReference>